<dbReference type="Proteomes" id="UP000218690">
    <property type="component" value="Unassembled WGS sequence"/>
</dbReference>
<proteinExistence type="predicted"/>
<name>A0A2A4AM22_9CORY</name>
<sequence>MSERLRAGEIAADILFHETETLNALNGIVRHPRSLARPTPTWRPPLKELPAVAGFPALTMAITRHRVGERARARVLGYGEDRVPAYLVSVRITDSTGASVTPELAEAWVRAMVPPELANAVHELTNAEAQRFVWLVDSAYLPVHSPVSLFAGFSQAA</sequence>
<reference evidence="1 2" key="1">
    <citation type="submission" date="2017-09" db="EMBL/GenBank/DDBJ databases">
        <title>Draft Genome Sequence of Corynebacterium accolens AH4003.</title>
        <authorList>
            <person name="Chen Y."/>
            <person name="Oosthuysen W.F."/>
            <person name="Kelley S."/>
            <person name="Horswill A."/>
        </authorList>
    </citation>
    <scope>NUCLEOTIDE SEQUENCE [LARGE SCALE GENOMIC DNA]</scope>
    <source>
        <strain evidence="1 2">AH4003</strain>
    </source>
</reference>
<organism evidence="1 2">
    <name type="scientific">Corynebacterium accolens</name>
    <dbReference type="NCBI Taxonomy" id="38284"/>
    <lineage>
        <taxon>Bacteria</taxon>
        <taxon>Bacillati</taxon>
        <taxon>Actinomycetota</taxon>
        <taxon>Actinomycetes</taxon>
        <taxon>Mycobacteriales</taxon>
        <taxon>Corynebacteriaceae</taxon>
        <taxon>Corynebacterium</taxon>
    </lineage>
</organism>
<evidence type="ECO:0000313" key="1">
    <source>
        <dbReference type="EMBL" id="PCC83256.1"/>
    </source>
</evidence>
<dbReference type="EMBL" id="NWBP01000016">
    <property type="protein sequence ID" value="PCC83256.1"/>
    <property type="molecule type" value="Genomic_DNA"/>
</dbReference>
<gene>
    <name evidence="1" type="ORF">COM45_05570</name>
</gene>
<protein>
    <submittedName>
        <fullName evidence="1">Uncharacterized protein</fullName>
    </submittedName>
</protein>
<dbReference type="AlphaFoldDB" id="A0A2A4AM22"/>
<comment type="caution">
    <text evidence="1">The sequence shown here is derived from an EMBL/GenBank/DDBJ whole genome shotgun (WGS) entry which is preliminary data.</text>
</comment>
<evidence type="ECO:0000313" key="2">
    <source>
        <dbReference type="Proteomes" id="UP000218690"/>
    </source>
</evidence>
<accession>A0A2A4AM22</accession>